<dbReference type="GO" id="GO:0004177">
    <property type="term" value="F:aminopeptidase activity"/>
    <property type="evidence" value="ECO:0007669"/>
    <property type="project" value="UniProtKB-KW"/>
</dbReference>
<dbReference type="EMBL" id="QAYE01000009">
    <property type="protein sequence ID" value="PTW44640.1"/>
    <property type="molecule type" value="Genomic_DNA"/>
</dbReference>
<dbReference type="SUPFAM" id="SSF82171">
    <property type="entry name" value="DPP6 N-terminal domain-like"/>
    <property type="match status" value="1"/>
</dbReference>
<evidence type="ECO:0000259" key="3">
    <source>
        <dbReference type="Pfam" id="PF00326"/>
    </source>
</evidence>
<feature type="domain" description="Peptidase S9 prolyl oligopeptidase catalytic" evidence="3">
    <location>
        <begin position="442"/>
        <end position="648"/>
    </location>
</feature>
<dbReference type="GO" id="GO:0004252">
    <property type="term" value="F:serine-type endopeptidase activity"/>
    <property type="evidence" value="ECO:0007669"/>
    <property type="project" value="TreeGrafter"/>
</dbReference>
<evidence type="ECO:0000256" key="2">
    <source>
        <dbReference type="SAM" id="SignalP"/>
    </source>
</evidence>
<protein>
    <submittedName>
        <fullName evidence="4">Dipeptidyl aminopeptidase/acylaminoacyl peptidase</fullName>
    </submittedName>
</protein>
<dbReference type="InterPro" id="IPR001375">
    <property type="entry name" value="Peptidase_S9_cat"/>
</dbReference>
<name>A0A2T5TZG1_9SPHN</name>
<comment type="caution">
    <text evidence="4">The sequence shown here is derived from an EMBL/GenBank/DDBJ whole genome shotgun (WGS) entry which is preliminary data.</text>
</comment>
<dbReference type="OrthoDB" id="128799at2"/>
<dbReference type="AlphaFoldDB" id="A0A2T5TZG1"/>
<dbReference type="Proteomes" id="UP000244013">
    <property type="component" value="Unassembled WGS sequence"/>
</dbReference>
<proteinExistence type="predicted"/>
<dbReference type="PANTHER" id="PTHR42776">
    <property type="entry name" value="SERINE PEPTIDASE S9 FAMILY MEMBER"/>
    <property type="match status" value="1"/>
</dbReference>
<keyword evidence="2" id="KW-0732">Signal</keyword>
<reference evidence="4 5" key="1">
    <citation type="submission" date="2018-04" db="EMBL/GenBank/DDBJ databases">
        <title>Genomic Encyclopedia of Type Strains, Phase III (KMG-III): the genomes of soil and plant-associated and newly described type strains.</title>
        <authorList>
            <person name="Whitman W."/>
        </authorList>
    </citation>
    <scope>NUCLEOTIDE SEQUENCE [LARGE SCALE GENOMIC DNA]</scope>
    <source>
        <strain evidence="4 5">MA-olki</strain>
    </source>
</reference>
<keyword evidence="1" id="KW-0378">Hydrolase</keyword>
<dbReference type="GO" id="GO:0006508">
    <property type="term" value="P:proteolysis"/>
    <property type="evidence" value="ECO:0007669"/>
    <property type="project" value="InterPro"/>
</dbReference>
<keyword evidence="4" id="KW-0645">Protease</keyword>
<dbReference type="PANTHER" id="PTHR42776:SF27">
    <property type="entry name" value="DIPEPTIDYL PEPTIDASE FAMILY MEMBER 6"/>
    <property type="match status" value="1"/>
</dbReference>
<evidence type="ECO:0000313" key="5">
    <source>
        <dbReference type="Proteomes" id="UP000244013"/>
    </source>
</evidence>
<feature type="chain" id="PRO_5015489371" evidence="2">
    <location>
        <begin position="20"/>
        <end position="651"/>
    </location>
</feature>
<evidence type="ECO:0000313" key="4">
    <source>
        <dbReference type="EMBL" id="PTW44640.1"/>
    </source>
</evidence>
<organism evidence="4 5">
    <name type="scientific">Sphingomonas faeni</name>
    <dbReference type="NCBI Taxonomy" id="185950"/>
    <lineage>
        <taxon>Bacteria</taxon>
        <taxon>Pseudomonadati</taxon>
        <taxon>Pseudomonadota</taxon>
        <taxon>Alphaproteobacteria</taxon>
        <taxon>Sphingomonadales</taxon>
        <taxon>Sphingomonadaceae</taxon>
        <taxon>Sphingomonas</taxon>
    </lineage>
</organism>
<dbReference type="Gene3D" id="3.40.50.1820">
    <property type="entry name" value="alpha/beta hydrolase"/>
    <property type="match status" value="1"/>
</dbReference>
<dbReference type="InterPro" id="IPR029058">
    <property type="entry name" value="AB_hydrolase_fold"/>
</dbReference>
<dbReference type="GeneID" id="91007252"/>
<dbReference type="Pfam" id="PF00326">
    <property type="entry name" value="Peptidase_S9"/>
    <property type="match status" value="1"/>
</dbReference>
<evidence type="ECO:0000256" key="1">
    <source>
        <dbReference type="ARBA" id="ARBA00022801"/>
    </source>
</evidence>
<dbReference type="RefSeq" id="WP_107955426.1">
    <property type="nucleotide sequence ID" value="NZ_QAYE01000009.1"/>
</dbReference>
<keyword evidence="4" id="KW-0031">Aminopeptidase</keyword>
<accession>A0A2T5TZG1</accession>
<gene>
    <name evidence="4" type="ORF">C8J25_10969</name>
</gene>
<sequence length="651" mass="71496">MTWRMSLLAGAMIPTIAVAQTAPPPASAPKANATLSDRVLVETFAKLPGIANPKLSPDGRRIAAKMAIDGVQVLVVAPLFPGGKLAAIKVGATVDINWWRWVGDDWLAVGIGSQDMLYGEDIYVTRTLGVKADMTKINRIDWKNSGVRADEILWAARDGTPRVLLSRQTGIESESQWYPSVSEVDLSTGKTKTVAGSQTNVFDWYADGAGVVRMGYRYEDDTRKGSLLYRSANRDSFKVIASARGKQDIVIPVTFRADGTAIATDDSGGRDEVFEVSLPDLKLGKKLYGADSYDVDGVVENATGDDIDGITVTDRFGHIVWLNPKLKEIQDAVDKAVGERRARIVSWDRTRSKFLVQVGSPSQAGALYFYDPANGSMQRYSWQNSDLKARTLSPVSTIRYKARDGVEIEALLTLPRGHSPKNLPLIVLPHGGPFARDSEDWDWWTQYLAETGYAVVQPNYRGSSGYGTSFAKLGEGQWGLKMQDDLDDAITHLATQGIADPKRVCMAGASYGGYAAMRAAQRNGTGDAAPYRCAISYAGVSDLQSMQRYDGKFLYGKTRGDWLKKQAPDYRSVSPRFGAQTFSIPILMLHGKEDKRVPVKQSRMMAAALKEAGKPFEYIEQPLGDHHFTRGEDRLEFLKAMGAFLTKYNPA</sequence>
<dbReference type="SUPFAM" id="SSF53474">
    <property type="entry name" value="alpha/beta-Hydrolases"/>
    <property type="match status" value="1"/>
</dbReference>
<feature type="signal peptide" evidence="2">
    <location>
        <begin position="1"/>
        <end position="19"/>
    </location>
</feature>